<feature type="region of interest" description="Disordered" evidence="1">
    <location>
        <begin position="1"/>
        <end position="41"/>
    </location>
</feature>
<feature type="region of interest" description="Disordered" evidence="1">
    <location>
        <begin position="237"/>
        <end position="258"/>
    </location>
</feature>
<dbReference type="EMBL" id="LAZR01001070">
    <property type="protein sequence ID" value="KKN51278.1"/>
    <property type="molecule type" value="Genomic_DNA"/>
</dbReference>
<organism evidence="2">
    <name type="scientific">marine sediment metagenome</name>
    <dbReference type="NCBI Taxonomy" id="412755"/>
    <lineage>
        <taxon>unclassified sequences</taxon>
        <taxon>metagenomes</taxon>
        <taxon>ecological metagenomes</taxon>
    </lineage>
</organism>
<evidence type="ECO:0000313" key="2">
    <source>
        <dbReference type="EMBL" id="KKN51278.1"/>
    </source>
</evidence>
<accession>A0A0F9UCF3</accession>
<evidence type="ECO:0000256" key="1">
    <source>
        <dbReference type="SAM" id="MobiDB-lite"/>
    </source>
</evidence>
<feature type="compositionally biased region" description="Polar residues" evidence="1">
    <location>
        <begin position="17"/>
        <end position="31"/>
    </location>
</feature>
<comment type="caution">
    <text evidence="2">The sequence shown here is derived from an EMBL/GenBank/DDBJ whole genome shotgun (WGS) entry which is preliminary data.</text>
</comment>
<reference evidence="2" key="1">
    <citation type="journal article" date="2015" name="Nature">
        <title>Complex archaea that bridge the gap between prokaryotes and eukaryotes.</title>
        <authorList>
            <person name="Spang A."/>
            <person name="Saw J.H."/>
            <person name="Jorgensen S.L."/>
            <person name="Zaremba-Niedzwiedzka K."/>
            <person name="Martijn J."/>
            <person name="Lind A.E."/>
            <person name="van Eijk R."/>
            <person name="Schleper C."/>
            <person name="Guy L."/>
            <person name="Ettema T.J."/>
        </authorList>
    </citation>
    <scope>NUCLEOTIDE SEQUENCE</scope>
</reference>
<name>A0A0F9UCF3_9ZZZZ</name>
<dbReference type="AlphaFoldDB" id="A0A0F9UCF3"/>
<gene>
    <name evidence="2" type="ORF">LCGC14_0624390</name>
</gene>
<proteinExistence type="predicted"/>
<sequence>MDALKTEVGVPDVKATPGSSPVVSAQVNLQRQPVRPTPAQQADRVLALANAAPQEPAAAPEPAQPKTEEILAAKDKAIKDQQARIAAFEEASTQMSARIEALEKPATAPPEPQLPEGFDAMAPHEKTKAMIRLEADKLMRERFRVEREETGKKLGVITSQLEQATQVSRKLQAAEDERELRKDYPQLDLEKHKANIQRQRADLPDLSLLQAVRLVVDPSELVPPPAVPPTTLASLPSGAAAMGGSRQAPHTVQPQGPSREELLLAVGTYRSQGRSVEANGLIDALIKRSVPAPKDLRG</sequence>
<protein>
    <submittedName>
        <fullName evidence="2">Uncharacterized protein</fullName>
    </submittedName>
</protein>